<feature type="region of interest" description="Disordered" evidence="1">
    <location>
        <begin position="649"/>
        <end position="704"/>
    </location>
</feature>
<protein>
    <submittedName>
        <fullName evidence="2">Uncharacterized protein</fullName>
    </submittedName>
</protein>
<accession>A0ABN9VZV2</accession>
<sequence>ESCRRWCQLYNESSPEFLAVAQKFGDALGVDSSSASGLAEIFGRMGKLRSCHEVGPHLKLMRFVSINDCWEWHRKELRGLRAVLKLMSDEHGKGGGLSTMVHAGTSRGATDGDVQQEISKQAGTVKRAYSFITDDLHSALSIFSVATSSQRQEYGHRSSQVKTIAQGMDYDYKLQTGAWKLEFRQTVITCMNDVAKIRDVGLLATGDPNGQRGAEAFEFMMRVLKERYDSIAPELFCYPGKFRMALGRTMSSQERLKVRRGIINFDWRLILEVEKATLSRPDAQQLVGDIFWLKWPINRLAFCQNERELGAPGLDDITDGFIRTASAALEHWPDSKGPEDVHQHIRDEGRAKREPTIGPTRLYRAQQEGNIAGSRGMKTFQLSDEDVSRNICHRDQQVSVAKEFRGDVSYFRMRSDAGAFHDYYVTNPTNYKVANISKVTFLAGVGRVLLVSEEPMTPLAASLLAGAPLALDHMKNIADVMGLHLDDAATASAGAAREKLIELTFAGFPDLIAKCAAALHKQGDFGAEELGDDFMNMLDEILAHDAQNCNEIQTFRTALKQQNLKRMAEKRKGRREAKKAAADARVTKKIAKGKLAAGIGAKLVIAKAAAAGAAGPLAADPAGGPVGGLAGAGGAAAGAAIGGCGGGGGAPSPAPLPPAPPGGLGVGVGGPDGSGDAPPLPPPPKKAKVGGAHGAHGQKKPRAEPFGPWQIAEIWQGGICVGWEGRCLDHLDPAKPKFTCVKHVHMGKGTDNRPALSYDTCRRRMKQWLLVGRGIPKSHRDQHVFMDARANDLLPNPEAELGAAAEAELLKRERAAT</sequence>
<evidence type="ECO:0000256" key="1">
    <source>
        <dbReference type="SAM" id="MobiDB-lite"/>
    </source>
</evidence>
<evidence type="ECO:0000313" key="2">
    <source>
        <dbReference type="EMBL" id="CAK0879246.1"/>
    </source>
</evidence>
<organism evidence="2 3">
    <name type="scientific">Prorocentrum cordatum</name>
    <dbReference type="NCBI Taxonomy" id="2364126"/>
    <lineage>
        <taxon>Eukaryota</taxon>
        <taxon>Sar</taxon>
        <taxon>Alveolata</taxon>
        <taxon>Dinophyceae</taxon>
        <taxon>Prorocentrales</taxon>
        <taxon>Prorocentraceae</taxon>
        <taxon>Prorocentrum</taxon>
    </lineage>
</organism>
<comment type="caution">
    <text evidence="2">The sequence shown here is derived from an EMBL/GenBank/DDBJ whole genome shotgun (WGS) entry which is preliminary data.</text>
</comment>
<name>A0ABN9VZV2_9DINO</name>
<evidence type="ECO:0000313" key="3">
    <source>
        <dbReference type="Proteomes" id="UP001189429"/>
    </source>
</evidence>
<proteinExistence type="predicted"/>
<reference evidence="2" key="1">
    <citation type="submission" date="2023-10" db="EMBL/GenBank/DDBJ databases">
        <authorList>
            <person name="Chen Y."/>
            <person name="Shah S."/>
            <person name="Dougan E. K."/>
            <person name="Thang M."/>
            <person name="Chan C."/>
        </authorList>
    </citation>
    <scope>NUCLEOTIDE SEQUENCE [LARGE SCALE GENOMIC DNA]</scope>
</reference>
<dbReference type="Proteomes" id="UP001189429">
    <property type="component" value="Unassembled WGS sequence"/>
</dbReference>
<feature type="compositionally biased region" description="Gly residues" evidence="1">
    <location>
        <begin position="662"/>
        <end position="673"/>
    </location>
</feature>
<feature type="compositionally biased region" description="Pro residues" evidence="1">
    <location>
        <begin position="652"/>
        <end position="661"/>
    </location>
</feature>
<keyword evidence="3" id="KW-1185">Reference proteome</keyword>
<gene>
    <name evidence="2" type="ORF">PCOR1329_LOCUS62720</name>
</gene>
<feature type="non-terminal residue" evidence="2">
    <location>
        <position position="1"/>
    </location>
</feature>
<dbReference type="EMBL" id="CAUYUJ010017934">
    <property type="protein sequence ID" value="CAK0879246.1"/>
    <property type="molecule type" value="Genomic_DNA"/>
</dbReference>